<keyword evidence="1" id="KW-1133">Transmembrane helix</keyword>
<evidence type="ECO:0000313" key="3">
    <source>
        <dbReference type="Proteomes" id="UP000184275"/>
    </source>
</evidence>
<reference evidence="3" key="1">
    <citation type="submission" date="2016-11" db="EMBL/GenBank/DDBJ databases">
        <authorList>
            <person name="Varghese N."/>
            <person name="Submissions S."/>
        </authorList>
    </citation>
    <scope>NUCLEOTIDE SEQUENCE [LARGE SCALE GENOMIC DNA]</scope>
    <source>
        <strain evidence="3">UWOS</strain>
    </source>
</reference>
<sequence>MLTVLFYIIIGCAAIALAIALVVIAVKILLVVIPIALVVGVVVLCVKGCDNSWDLEHWFNDKTQKVLNDSPVRKYRNVEEKDLHEEIASITRQKAGVSISSLRPELERAILECVIPAYREATNDDDFRPLITSGNDSPKHHKASAHYAGAAVDFRTKDIGSLPKRQALYAQIKSEIGSRFFVDLEDVGTENEHLHVQMRNGTFNRNEVYR</sequence>
<proteinExistence type="predicted"/>
<evidence type="ECO:0000256" key="1">
    <source>
        <dbReference type="SAM" id="Phobius"/>
    </source>
</evidence>
<dbReference type="AlphaFoldDB" id="A0A1M6U322"/>
<keyword evidence="3" id="KW-1185">Reference proteome</keyword>
<keyword evidence="1" id="KW-0472">Membrane</keyword>
<dbReference type="Proteomes" id="UP000184275">
    <property type="component" value="Unassembled WGS sequence"/>
</dbReference>
<dbReference type="RefSeq" id="WP_073303983.1">
    <property type="nucleotide sequence ID" value="NZ_FRAW01000012.1"/>
</dbReference>
<evidence type="ECO:0000313" key="2">
    <source>
        <dbReference type="EMBL" id="SHK63553.1"/>
    </source>
</evidence>
<protein>
    <submittedName>
        <fullName evidence="2">Uncharacterized protein</fullName>
    </submittedName>
</protein>
<dbReference type="EMBL" id="FRAW01000012">
    <property type="protein sequence ID" value="SHK63553.1"/>
    <property type="molecule type" value="Genomic_DNA"/>
</dbReference>
<keyword evidence="1" id="KW-0812">Transmembrane</keyword>
<gene>
    <name evidence="2" type="ORF">SAMN05720469_11230</name>
</gene>
<accession>A0A1M6U322</accession>
<feature type="transmembrane region" description="Helical" evidence="1">
    <location>
        <begin position="28"/>
        <end position="46"/>
    </location>
</feature>
<name>A0A1M6U322_9BACT</name>
<organism evidence="2 3">
    <name type="scientific">Fibrobacter intestinalis</name>
    <dbReference type="NCBI Taxonomy" id="28122"/>
    <lineage>
        <taxon>Bacteria</taxon>
        <taxon>Pseudomonadati</taxon>
        <taxon>Fibrobacterota</taxon>
        <taxon>Fibrobacteria</taxon>
        <taxon>Fibrobacterales</taxon>
        <taxon>Fibrobacteraceae</taxon>
        <taxon>Fibrobacter</taxon>
    </lineage>
</organism>